<dbReference type="AlphaFoldDB" id="A0A815T1L1"/>
<evidence type="ECO:0000313" key="5">
    <source>
        <dbReference type="Proteomes" id="UP000663829"/>
    </source>
</evidence>
<gene>
    <name evidence="3" type="ORF">GPM918_LOCUS36439</name>
    <name evidence="4" type="ORF">SRO942_LOCUS37176</name>
</gene>
<dbReference type="EMBL" id="CAJNOQ010022030">
    <property type="protein sequence ID" value="CAF1495269.1"/>
    <property type="molecule type" value="Genomic_DNA"/>
</dbReference>
<dbReference type="GO" id="GO:0003676">
    <property type="term" value="F:nucleic acid binding"/>
    <property type="evidence" value="ECO:0007669"/>
    <property type="project" value="InterPro"/>
</dbReference>
<feature type="domain" description="DDE-1" evidence="2">
    <location>
        <begin position="202"/>
        <end position="301"/>
    </location>
</feature>
<feature type="region of interest" description="Disordered" evidence="1">
    <location>
        <begin position="23"/>
        <end position="55"/>
    </location>
</feature>
<reference evidence="3" key="1">
    <citation type="submission" date="2021-02" db="EMBL/GenBank/DDBJ databases">
        <authorList>
            <person name="Nowell W R."/>
        </authorList>
    </citation>
    <scope>NUCLEOTIDE SEQUENCE</scope>
</reference>
<evidence type="ECO:0000313" key="3">
    <source>
        <dbReference type="EMBL" id="CAF1495269.1"/>
    </source>
</evidence>
<name>A0A815T1L1_9BILA</name>
<protein>
    <recommendedName>
        <fullName evidence="2">DDE-1 domain-containing protein</fullName>
    </recommendedName>
</protein>
<evidence type="ECO:0000313" key="4">
    <source>
        <dbReference type="EMBL" id="CAF4357799.1"/>
    </source>
</evidence>
<organism evidence="3 5">
    <name type="scientific">Didymodactylos carnosus</name>
    <dbReference type="NCBI Taxonomy" id="1234261"/>
    <lineage>
        <taxon>Eukaryota</taxon>
        <taxon>Metazoa</taxon>
        <taxon>Spiralia</taxon>
        <taxon>Gnathifera</taxon>
        <taxon>Rotifera</taxon>
        <taxon>Eurotatoria</taxon>
        <taxon>Bdelloidea</taxon>
        <taxon>Philodinida</taxon>
        <taxon>Philodinidae</taxon>
        <taxon>Didymodactylos</taxon>
    </lineage>
</organism>
<accession>A0A815T1L1</accession>
<comment type="caution">
    <text evidence="3">The sequence shown here is derived from an EMBL/GenBank/DDBJ whole genome shotgun (WGS) entry which is preliminary data.</text>
</comment>
<proteinExistence type="predicted"/>
<feature type="compositionally biased region" description="Acidic residues" evidence="1">
    <location>
        <begin position="33"/>
        <end position="55"/>
    </location>
</feature>
<dbReference type="EMBL" id="CAJOBC010087531">
    <property type="protein sequence ID" value="CAF4357799.1"/>
    <property type="molecule type" value="Genomic_DNA"/>
</dbReference>
<dbReference type="OrthoDB" id="10051656at2759"/>
<evidence type="ECO:0000256" key="1">
    <source>
        <dbReference type="SAM" id="MobiDB-lite"/>
    </source>
</evidence>
<evidence type="ECO:0000259" key="2">
    <source>
        <dbReference type="Pfam" id="PF03184"/>
    </source>
</evidence>
<dbReference type="InterPro" id="IPR004875">
    <property type="entry name" value="DDE_SF_endonuclease_dom"/>
</dbReference>
<dbReference type="Pfam" id="PF03184">
    <property type="entry name" value="DDE_1"/>
    <property type="match status" value="1"/>
</dbReference>
<sequence>MAEYLADTVKLMASGQKVDSVEETTLDFGRYTDDEESEEEEESMLDEKESEEMDEDWKDKELALKKYNLRSFSQEFMRQVIDFIDHAGPRSKHGRSWKAIHHRLIPDRNYIPHFRKYLEHHGTKRQKTQDLYSLVYKKLVDARQKNLVVHDLDIQRWDLKIAKEIKLDDFHASHDGRLLETIYLCLQEQGGKMGEQVKRHLFQPKNVVITCSASGKLTASLVKYWRDNRFLPLVGAKCLLLSDSYPGQNRKELDQLKNCGGKKVTRSQIPQNTTDELQPQDCYFTRQIKSFLKACYHRVALDELDMHLHERNNIIRLASLMHNQLSADVFMLGKDRLAARVASIGATGIHFPSIMVKLLQNAIPDGIENRFLYHVVANAVLPYDPRPKMGADSITLKHIFIVSHLIGQIIYKYDDVGDNSQRFVSDLMASFLHKGQQLMISGVSISKSPFYP</sequence>
<keyword evidence="5" id="KW-1185">Reference proteome</keyword>
<dbReference type="Proteomes" id="UP000663829">
    <property type="component" value="Unassembled WGS sequence"/>
</dbReference>
<dbReference type="Proteomes" id="UP000681722">
    <property type="component" value="Unassembled WGS sequence"/>
</dbReference>